<name>A0A0F9BDB7_9ZZZZ</name>
<gene>
    <name evidence="2" type="ORF">LCGC14_2541760</name>
</gene>
<feature type="non-terminal residue" evidence="2">
    <location>
        <position position="84"/>
    </location>
</feature>
<comment type="caution">
    <text evidence="2">The sequence shown here is derived from an EMBL/GenBank/DDBJ whole genome shotgun (WGS) entry which is preliminary data.</text>
</comment>
<dbReference type="EMBL" id="LAZR01041497">
    <property type="protein sequence ID" value="KKL11837.1"/>
    <property type="molecule type" value="Genomic_DNA"/>
</dbReference>
<evidence type="ECO:0000259" key="1">
    <source>
        <dbReference type="Pfam" id="PF16254"/>
    </source>
</evidence>
<sequence>MNLSGRNTDNIIIEIGKEMYELMRELYPICRSITGNGVRQTLNILNKNIPLKVQEVASDTKVFDWTVPKEWNIRDAYVKNSKGK</sequence>
<protein>
    <recommendedName>
        <fullName evidence="1">DUF4910 domain-containing protein</fullName>
    </recommendedName>
</protein>
<dbReference type="Pfam" id="PF16254">
    <property type="entry name" value="DUF4910"/>
    <property type="match status" value="1"/>
</dbReference>
<dbReference type="InterPro" id="IPR032589">
    <property type="entry name" value="DUF4910"/>
</dbReference>
<proteinExistence type="predicted"/>
<dbReference type="Gene3D" id="3.40.630.10">
    <property type="entry name" value="Zn peptidases"/>
    <property type="match status" value="1"/>
</dbReference>
<evidence type="ECO:0000313" key="2">
    <source>
        <dbReference type="EMBL" id="KKL11837.1"/>
    </source>
</evidence>
<organism evidence="2">
    <name type="scientific">marine sediment metagenome</name>
    <dbReference type="NCBI Taxonomy" id="412755"/>
    <lineage>
        <taxon>unclassified sequences</taxon>
        <taxon>metagenomes</taxon>
        <taxon>ecological metagenomes</taxon>
    </lineage>
</organism>
<dbReference type="AlphaFoldDB" id="A0A0F9BDB7"/>
<feature type="domain" description="DUF4910" evidence="1">
    <location>
        <begin position="20"/>
        <end position="69"/>
    </location>
</feature>
<reference evidence="2" key="1">
    <citation type="journal article" date="2015" name="Nature">
        <title>Complex archaea that bridge the gap between prokaryotes and eukaryotes.</title>
        <authorList>
            <person name="Spang A."/>
            <person name="Saw J.H."/>
            <person name="Jorgensen S.L."/>
            <person name="Zaremba-Niedzwiedzka K."/>
            <person name="Martijn J."/>
            <person name="Lind A.E."/>
            <person name="van Eijk R."/>
            <person name="Schleper C."/>
            <person name="Guy L."/>
            <person name="Ettema T.J."/>
        </authorList>
    </citation>
    <scope>NUCLEOTIDE SEQUENCE</scope>
</reference>
<accession>A0A0F9BDB7</accession>